<dbReference type="Pfam" id="PF14716">
    <property type="entry name" value="HHH_8"/>
    <property type="match status" value="1"/>
</dbReference>
<dbReference type="InterPro" id="IPR028207">
    <property type="entry name" value="DNA_pol_B_palm_palm"/>
</dbReference>
<keyword evidence="16" id="KW-1185">Reference proteome</keyword>
<accession>A0A1C7LJW3</accession>
<gene>
    <name evidence="15" type="primary">POLM</name>
    <name evidence="15" type="ORF">A0H81_14929</name>
</gene>
<keyword evidence="4" id="KW-0808">Transferase</keyword>
<dbReference type="FunFam" id="3.30.210.10:FF:000005">
    <property type="entry name" value="DNA polymerase IV"/>
    <property type="match status" value="1"/>
</dbReference>
<evidence type="ECO:0000256" key="12">
    <source>
        <dbReference type="ARBA" id="ARBA00049244"/>
    </source>
</evidence>
<evidence type="ECO:0000256" key="9">
    <source>
        <dbReference type="ARBA" id="ARBA00023125"/>
    </source>
</evidence>
<dbReference type="InterPro" id="IPR029398">
    <property type="entry name" value="PolB_thumb"/>
</dbReference>
<dbReference type="SUPFAM" id="SSF81585">
    <property type="entry name" value="PsbU/PolX domain-like"/>
    <property type="match status" value="1"/>
</dbReference>
<dbReference type="Gene3D" id="3.30.210.10">
    <property type="entry name" value="DNA polymerase, thumb domain"/>
    <property type="match status" value="1"/>
</dbReference>
<sequence length="584" mass="65162">MPFKRPAPLPSQSESQSSSSANLLSGSSKRPRLSPPPGKALPNVKLFIVQAKLNTSAISELFGLAEQHAKRLCNKPEDADVIVTAIGMRRRLERHIPWELAKHKAVVTPQWLRDSVKNGSSLPYDNYIAIQDLQDTIVQNCPECNCKPCACSPSSTSSYASSSLRHSQESLASATSATSPPTAIPAYLLPPSPPLETDITKLDYTSRYACQRASPLVCPNQALVHELDIIRQSRALEGEVRSALSYARAVSALKAYPHKITSMKQVEKLPYIGTKITGLVEEFIDGGHINEAETIRSSVRFQALSLFSSIYGIGPTTAQRLYDLGLRSLDELEVYYGVDSKTQTSIDSGIVEVEKESKRRHAKDEGDEGLGDTWIKIALGLREDLAIKIPRDEVEEMGRVVMRELDQLEHGCVSTIVGGYRRGKPESSDVDMVFTHPDASKIKGLCKRVVQRLHEGGMVSHVMHLSGFHAHNPLRTTHWDSLEKSLTVFILPPSSTFYRGTRRRLDLIFSPPELYWTAVVGWSGSIMFQRDLRQWAKDKHGMKFDSSGITRRYDSKVFFPKTEKEVFDLFELEWIDPTLRNADA</sequence>
<dbReference type="PROSITE" id="PS50172">
    <property type="entry name" value="BRCT"/>
    <property type="match status" value="1"/>
</dbReference>
<dbReference type="PROSITE" id="PS00522">
    <property type="entry name" value="DNA_POLYMERASE_X"/>
    <property type="match status" value="1"/>
</dbReference>
<dbReference type="Gene3D" id="3.30.460.10">
    <property type="entry name" value="Beta Polymerase, domain 2"/>
    <property type="match status" value="1"/>
</dbReference>
<dbReference type="GO" id="GO:0003887">
    <property type="term" value="F:DNA-directed DNA polymerase activity"/>
    <property type="evidence" value="ECO:0007669"/>
    <property type="project" value="UniProtKB-KW"/>
</dbReference>
<dbReference type="GO" id="GO:0016829">
    <property type="term" value="F:lyase activity"/>
    <property type="evidence" value="ECO:0007669"/>
    <property type="project" value="UniProtKB-KW"/>
</dbReference>
<evidence type="ECO:0000256" key="10">
    <source>
        <dbReference type="ARBA" id="ARBA00023204"/>
    </source>
</evidence>
<dbReference type="GO" id="GO:0003677">
    <property type="term" value="F:DNA binding"/>
    <property type="evidence" value="ECO:0007669"/>
    <property type="project" value="UniProtKB-KW"/>
</dbReference>
<dbReference type="EC" id="2.7.7.7" evidence="2"/>
<keyword evidence="6" id="KW-0235">DNA replication</keyword>
<dbReference type="Pfam" id="PF14791">
    <property type="entry name" value="DNA_pol_B_thumb"/>
    <property type="match status" value="1"/>
</dbReference>
<dbReference type="InterPro" id="IPR019843">
    <property type="entry name" value="DNA_pol-X_BS"/>
</dbReference>
<evidence type="ECO:0000256" key="5">
    <source>
        <dbReference type="ARBA" id="ARBA00022695"/>
    </source>
</evidence>
<evidence type="ECO:0000256" key="7">
    <source>
        <dbReference type="ARBA" id="ARBA00022763"/>
    </source>
</evidence>
<keyword evidence="9" id="KW-0238">DNA-binding</keyword>
<dbReference type="PRINTS" id="PR00869">
    <property type="entry name" value="DNAPOLX"/>
</dbReference>
<dbReference type="Proteomes" id="UP000092993">
    <property type="component" value="Unassembled WGS sequence"/>
</dbReference>
<dbReference type="SUPFAM" id="SSF81301">
    <property type="entry name" value="Nucleotidyltransferase"/>
    <property type="match status" value="1"/>
</dbReference>
<keyword evidence="8" id="KW-0239">DNA-directed DNA polymerase</keyword>
<evidence type="ECO:0000256" key="11">
    <source>
        <dbReference type="ARBA" id="ARBA00023239"/>
    </source>
</evidence>
<feature type="compositionally biased region" description="Low complexity" evidence="13">
    <location>
        <begin position="10"/>
        <end position="28"/>
    </location>
</feature>
<dbReference type="Pfam" id="PF10391">
    <property type="entry name" value="DNA_pol_lambd_f"/>
    <property type="match status" value="1"/>
</dbReference>
<dbReference type="AlphaFoldDB" id="A0A1C7LJW3"/>
<keyword evidence="3" id="KW-0237">DNA synthesis</keyword>
<keyword evidence="5" id="KW-0548">Nucleotidyltransferase</keyword>
<evidence type="ECO:0000259" key="14">
    <source>
        <dbReference type="PROSITE" id="PS50172"/>
    </source>
</evidence>
<feature type="compositionally biased region" description="Low complexity" evidence="13">
    <location>
        <begin position="172"/>
        <end position="186"/>
    </location>
</feature>
<comment type="similarity">
    <text evidence="1">Belongs to the DNA polymerase type-X family.</text>
</comment>
<dbReference type="InterPro" id="IPR037160">
    <property type="entry name" value="DNA_Pol_thumb_sf"/>
</dbReference>
<name>A0A1C7LJW3_GRIFR</name>
<dbReference type="PANTHER" id="PTHR11276:SF28">
    <property type="entry name" value="DNA POLYMERASE LAMBDA"/>
    <property type="match status" value="1"/>
</dbReference>
<dbReference type="PANTHER" id="PTHR11276">
    <property type="entry name" value="DNA POLYMERASE TYPE-X FAMILY MEMBER"/>
    <property type="match status" value="1"/>
</dbReference>
<evidence type="ECO:0000313" key="15">
    <source>
        <dbReference type="EMBL" id="OBZ65065.1"/>
    </source>
</evidence>
<evidence type="ECO:0000256" key="8">
    <source>
        <dbReference type="ARBA" id="ARBA00022932"/>
    </source>
</evidence>
<dbReference type="GO" id="GO:0005634">
    <property type="term" value="C:nucleus"/>
    <property type="evidence" value="ECO:0007669"/>
    <property type="project" value="TreeGrafter"/>
</dbReference>
<organism evidence="15 16">
    <name type="scientific">Grifola frondosa</name>
    <name type="common">Maitake</name>
    <name type="synonym">Polyporus frondosus</name>
    <dbReference type="NCBI Taxonomy" id="5627"/>
    <lineage>
        <taxon>Eukaryota</taxon>
        <taxon>Fungi</taxon>
        <taxon>Dikarya</taxon>
        <taxon>Basidiomycota</taxon>
        <taxon>Agaricomycotina</taxon>
        <taxon>Agaricomycetes</taxon>
        <taxon>Polyporales</taxon>
        <taxon>Grifolaceae</taxon>
        <taxon>Grifola</taxon>
    </lineage>
</organism>
<dbReference type="InterPro" id="IPR027421">
    <property type="entry name" value="DNA_pol_lamdba_lyase_dom_sf"/>
</dbReference>
<feature type="domain" description="BRCT" evidence="14">
    <location>
        <begin position="36"/>
        <end position="129"/>
    </location>
</feature>
<protein>
    <recommendedName>
        <fullName evidence="2">DNA-directed DNA polymerase</fullName>
        <ecNumber evidence="2">2.7.7.7</ecNumber>
    </recommendedName>
</protein>
<dbReference type="GO" id="GO:0006303">
    <property type="term" value="P:double-strand break repair via nonhomologous end joining"/>
    <property type="evidence" value="ECO:0007669"/>
    <property type="project" value="TreeGrafter"/>
</dbReference>
<evidence type="ECO:0000256" key="6">
    <source>
        <dbReference type="ARBA" id="ARBA00022705"/>
    </source>
</evidence>
<dbReference type="OrthoDB" id="205514at2759"/>
<dbReference type="InterPro" id="IPR022312">
    <property type="entry name" value="DNA_pol_X"/>
</dbReference>
<evidence type="ECO:0000256" key="3">
    <source>
        <dbReference type="ARBA" id="ARBA00022634"/>
    </source>
</evidence>
<dbReference type="Pfam" id="PF14792">
    <property type="entry name" value="DNA_pol_B_palm"/>
    <property type="match status" value="1"/>
</dbReference>
<dbReference type="InterPro" id="IPR010996">
    <property type="entry name" value="HHH_MUS81"/>
</dbReference>
<dbReference type="SUPFAM" id="SSF52113">
    <property type="entry name" value="BRCT domain"/>
    <property type="match status" value="1"/>
</dbReference>
<evidence type="ECO:0000256" key="13">
    <source>
        <dbReference type="SAM" id="MobiDB-lite"/>
    </source>
</evidence>
<dbReference type="InterPro" id="IPR001357">
    <property type="entry name" value="BRCT_dom"/>
</dbReference>
<keyword evidence="7" id="KW-0227">DNA damage</keyword>
<dbReference type="FunFam" id="1.10.150.110:FF:000005">
    <property type="entry name" value="DNA polymerase POL4"/>
    <property type="match status" value="1"/>
</dbReference>
<evidence type="ECO:0000313" key="16">
    <source>
        <dbReference type="Proteomes" id="UP000092993"/>
    </source>
</evidence>
<dbReference type="CDD" id="cd00141">
    <property type="entry name" value="NT_POLXc"/>
    <property type="match status" value="1"/>
</dbReference>
<dbReference type="InterPro" id="IPR018944">
    <property type="entry name" value="DNA_pol_lambd_fingers_domain"/>
</dbReference>
<dbReference type="EMBL" id="LUGG01000057">
    <property type="protein sequence ID" value="OBZ65065.1"/>
    <property type="molecule type" value="Genomic_DNA"/>
</dbReference>
<evidence type="ECO:0000256" key="4">
    <source>
        <dbReference type="ARBA" id="ARBA00022679"/>
    </source>
</evidence>
<dbReference type="Gene3D" id="1.10.150.110">
    <property type="entry name" value="DNA polymerase beta, N-terminal domain-like"/>
    <property type="match status" value="1"/>
</dbReference>
<reference evidence="15 16" key="1">
    <citation type="submission" date="2016-03" db="EMBL/GenBank/DDBJ databases">
        <title>Whole genome sequencing of Grifola frondosa 9006-11.</title>
        <authorList>
            <person name="Min B."/>
            <person name="Park H."/>
            <person name="Kim J.-G."/>
            <person name="Cho H."/>
            <person name="Oh Y.-L."/>
            <person name="Kong W.-S."/>
            <person name="Choi I.-G."/>
        </authorList>
    </citation>
    <scope>NUCLEOTIDE SEQUENCE [LARGE SCALE GENOMIC DNA]</scope>
    <source>
        <strain evidence="15 16">9006-11</strain>
    </source>
</reference>
<comment type="catalytic activity">
    <reaction evidence="12">
        <text>DNA(n) + a 2'-deoxyribonucleoside 5'-triphosphate = DNA(n+1) + diphosphate</text>
        <dbReference type="Rhea" id="RHEA:22508"/>
        <dbReference type="Rhea" id="RHEA-COMP:17339"/>
        <dbReference type="Rhea" id="RHEA-COMP:17340"/>
        <dbReference type="ChEBI" id="CHEBI:33019"/>
        <dbReference type="ChEBI" id="CHEBI:61560"/>
        <dbReference type="ChEBI" id="CHEBI:173112"/>
        <dbReference type="EC" id="2.7.7.7"/>
    </reaction>
</comment>
<proteinExistence type="inferred from homology"/>
<keyword evidence="10" id="KW-0234">DNA repair</keyword>
<dbReference type="STRING" id="5627.A0A1C7LJW3"/>
<dbReference type="SMART" id="SM00483">
    <property type="entry name" value="POLXc"/>
    <property type="match status" value="1"/>
</dbReference>
<dbReference type="InterPro" id="IPR043519">
    <property type="entry name" value="NT_sf"/>
</dbReference>
<keyword evidence="11" id="KW-0456">Lyase</keyword>
<dbReference type="InterPro" id="IPR036420">
    <property type="entry name" value="BRCT_dom_sf"/>
</dbReference>
<evidence type="ECO:0000256" key="1">
    <source>
        <dbReference type="ARBA" id="ARBA00008323"/>
    </source>
</evidence>
<dbReference type="GO" id="GO:0006260">
    <property type="term" value="P:DNA replication"/>
    <property type="evidence" value="ECO:0007669"/>
    <property type="project" value="UniProtKB-KW"/>
</dbReference>
<dbReference type="SUPFAM" id="SSF47802">
    <property type="entry name" value="DNA polymerase beta, N-terminal domain-like"/>
    <property type="match status" value="1"/>
</dbReference>
<comment type="caution">
    <text evidence="15">The sequence shown here is derived from an EMBL/GenBank/DDBJ whole genome shotgun (WGS) entry which is preliminary data.</text>
</comment>
<dbReference type="Gene3D" id="1.10.150.20">
    <property type="entry name" value="5' to 3' exonuclease, C-terminal subdomain"/>
    <property type="match status" value="1"/>
</dbReference>
<feature type="region of interest" description="Disordered" evidence="13">
    <location>
        <begin position="1"/>
        <end position="38"/>
    </location>
</feature>
<feature type="region of interest" description="Disordered" evidence="13">
    <location>
        <begin position="170"/>
        <end position="190"/>
    </location>
</feature>
<dbReference type="InterPro" id="IPR002054">
    <property type="entry name" value="DNA-dir_DNA_pol_X"/>
</dbReference>
<evidence type="ECO:0000256" key="2">
    <source>
        <dbReference type="ARBA" id="ARBA00012417"/>
    </source>
</evidence>
<dbReference type="OMA" id="GKPCGHD"/>